<name>A0A5B8V6B7_9BACT</name>
<organism evidence="2 3">
    <name type="scientific">Panacibacter ginsenosidivorans</name>
    <dbReference type="NCBI Taxonomy" id="1813871"/>
    <lineage>
        <taxon>Bacteria</taxon>
        <taxon>Pseudomonadati</taxon>
        <taxon>Bacteroidota</taxon>
        <taxon>Chitinophagia</taxon>
        <taxon>Chitinophagales</taxon>
        <taxon>Chitinophagaceae</taxon>
        <taxon>Panacibacter</taxon>
    </lineage>
</organism>
<evidence type="ECO:0000313" key="2">
    <source>
        <dbReference type="EMBL" id="QEC66990.1"/>
    </source>
</evidence>
<keyword evidence="1" id="KW-0732">Signal</keyword>
<gene>
    <name evidence="2" type="ORF">FRZ67_06655</name>
</gene>
<dbReference type="RefSeq" id="WP_147188790.1">
    <property type="nucleotide sequence ID" value="NZ_CP042435.1"/>
</dbReference>
<dbReference type="AlphaFoldDB" id="A0A5B8V6B7"/>
<feature type="signal peptide" evidence="1">
    <location>
        <begin position="1"/>
        <end position="24"/>
    </location>
</feature>
<evidence type="ECO:0008006" key="4">
    <source>
        <dbReference type="Google" id="ProtNLM"/>
    </source>
</evidence>
<reference evidence="2 3" key="1">
    <citation type="journal article" date="2016" name="Int. J. Syst. Evol. Microbiol.">
        <title>Panacibacter ginsenosidivorans gen. nov., sp. nov., with ginsenoside converting activity isolated from soil of a ginseng field.</title>
        <authorList>
            <person name="Siddiqi M.Z."/>
            <person name="Muhammad Shafi S."/>
            <person name="Choi K.D."/>
            <person name="Im W.T."/>
        </authorList>
    </citation>
    <scope>NUCLEOTIDE SEQUENCE [LARGE SCALE GENOMIC DNA]</scope>
    <source>
        <strain evidence="2 3">Gsoil1550</strain>
    </source>
</reference>
<feature type="chain" id="PRO_5022947872" description="Lipocalin-like domain-containing protein" evidence="1">
    <location>
        <begin position="25"/>
        <end position="136"/>
    </location>
</feature>
<keyword evidence="3" id="KW-1185">Reference proteome</keyword>
<dbReference type="OrthoDB" id="1495851at2"/>
<dbReference type="EMBL" id="CP042435">
    <property type="protein sequence ID" value="QEC66990.1"/>
    <property type="molecule type" value="Genomic_DNA"/>
</dbReference>
<dbReference type="KEGG" id="pgin:FRZ67_06655"/>
<sequence>METKALFKYQLLCLALLFAQCASAQKTSTQVDTLLVGTWQGTSICQVKNSPCHDEVVAYHISKGNSVDSFTIQANKIVNGVEEDMGTLHFGYNGKTNQLVSNEYNSNWTFTISGRKMSGILLHKNETYRIIKLEKK</sequence>
<evidence type="ECO:0000313" key="3">
    <source>
        <dbReference type="Proteomes" id="UP000321533"/>
    </source>
</evidence>
<protein>
    <recommendedName>
        <fullName evidence="4">Lipocalin-like domain-containing protein</fullName>
    </recommendedName>
</protein>
<proteinExistence type="predicted"/>
<accession>A0A5B8V6B7</accession>
<evidence type="ECO:0000256" key="1">
    <source>
        <dbReference type="SAM" id="SignalP"/>
    </source>
</evidence>
<dbReference type="Proteomes" id="UP000321533">
    <property type="component" value="Chromosome"/>
</dbReference>